<organism evidence="1 2">
    <name type="scientific">Flavobacterium hydrocarbonoxydans</name>
    <dbReference type="NCBI Taxonomy" id="2683249"/>
    <lineage>
        <taxon>Bacteria</taxon>
        <taxon>Pseudomonadati</taxon>
        <taxon>Bacteroidota</taxon>
        <taxon>Flavobacteriia</taxon>
        <taxon>Flavobacteriales</taxon>
        <taxon>Flavobacteriaceae</taxon>
        <taxon>Flavobacterium</taxon>
    </lineage>
</organism>
<dbReference type="Proteomes" id="UP000471501">
    <property type="component" value="Unassembled WGS sequence"/>
</dbReference>
<proteinExistence type="predicted"/>
<dbReference type="AlphaFoldDB" id="A0A6I4NWU3"/>
<sequence>MEDNNLEETLVIAFAESKFRWRTVEGVSRQLNIPRDKIYKKLENSEVFIRAKKLNNKGLPLFALRQKYESETPLGIKILNAITNKIH</sequence>
<keyword evidence="2" id="KW-1185">Reference proteome</keyword>
<reference evidence="1 2" key="1">
    <citation type="submission" date="2019-12" db="EMBL/GenBank/DDBJ databases">
        <authorList>
            <person name="Kim Y.S."/>
        </authorList>
    </citation>
    <scope>NUCLEOTIDE SEQUENCE [LARGE SCALE GENOMIC DNA]</scope>
    <source>
        <strain evidence="1 2">GA093</strain>
    </source>
</reference>
<name>A0A6I4NWU3_9FLAO</name>
<gene>
    <name evidence="1" type="ORF">GON26_14245</name>
</gene>
<dbReference type="RefSeq" id="WP_160375450.1">
    <property type="nucleotide sequence ID" value="NZ_WSTB01000007.1"/>
</dbReference>
<evidence type="ECO:0000313" key="1">
    <source>
        <dbReference type="EMBL" id="MWB95527.1"/>
    </source>
</evidence>
<accession>A0A6I4NWU3</accession>
<dbReference type="EMBL" id="WSTB01000007">
    <property type="protein sequence ID" value="MWB95527.1"/>
    <property type="molecule type" value="Genomic_DNA"/>
</dbReference>
<comment type="caution">
    <text evidence="1">The sequence shown here is derived from an EMBL/GenBank/DDBJ whole genome shotgun (WGS) entry which is preliminary data.</text>
</comment>
<evidence type="ECO:0000313" key="2">
    <source>
        <dbReference type="Proteomes" id="UP000471501"/>
    </source>
</evidence>
<protein>
    <submittedName>
        <fullName evidence="1">Uncharacterized protein</fullName>
    </submittedName>
</protein>